<name>A0AAD9HN47_9PEZI</name>
<sequence length="173" mass="18820">MDALIGHAPTLVQIPRPFQHPSRGVAPGQNLGFAITRPSLYRLIPARTHGICSLEGRALDFTLFCNPGCARSRVSTRHPHDPLNLGVPGMTTKRYLAPENSKSVHGVYLPSLRPGITTPPSHVIHDPPGLRAVIIVSFCGSLVSLSFSLLQALPNLMRARGQSLRINPQMHTF</sequence>
<proteinExistence type="predicted"/>
<accession>A0AAD9HN47</accession>
<gene>
    <name evidence="1" type="ORF">LX32DRAFT_636556</name>
</gene>
<protein>
    <submittedName>
        <fullName evidence="1">Uncharacterized protein</fullName>
    </submittedName>
</protein>
<keyword evidence="2" id="KW-1185">Reference proteome</keyword>
<organism evidence="1 2">
    <name type="scientific">Colletotrichum zoysiae</name>
    <dbReference type="NCBI Taxonomy" id="1216348"/>
    <lineage>
        <taxon>Eukaryota</taxon>
        <taxon>Fungi</taxon>
        <taxon>Dikarya</taxon>
        <taxon>Ascomycota</taxon>
        <taxon>Pezizomycotina</taxon>
        <taxon>Sordariomycetes</taxon>
        <taxon>Hypocreomycetidae</taxon>
        <taxon>Glomerellales</taxon>
        <taxon>Glomerellaceae</taxon>
        <taxon>Colletotrichum</taxon>
        <taxon>Colletotrichum graminicola species complex</taxon>
    </lineage>
</organism>
<comment type="caution">
    <text evidence="1">The sequence shown here is derived from an EMBL/GenBank/DDBJ whole genome shotgun (WGS) entry which is preliminary data.</text>
</comment>
<dbReference type="EMBL" id="MU842833">
    <property type="protein sequence ID" value="KAK2032176.1"/>
    <property type="molecule type" value="Genomic_DNA"/>
</dbReference>
<dbReference type="Proteomes" id="UP001232148">
    <property type="component" value="Unassembled WGS sequence"/>
</dbReference>
<dbReference type="AlphaFoldDB" id="A0AAD9HN47"/>
<reference evidence="1" key="1">
    <citation type="submission" date="2021-06" db="EMBL/GenBank/DDBJ databases">
        <title>Comparative genomics, transcriptomics and evolutionary studies reveal genomic signatures of adaptation to plant cell wall in hemibiotrophic fungi.</title>
        <authorList>
            <consortium name="DOE Joint Genome Institute"/>
            <person name="Baroncelli R."/>
            <person name="Diaz J.F."/>
            <person name="Benocci T."/>
            <person name="Peng M."/>
            <person name="Battaglia E."/>
            <person name="Haridas S."/>
            <person name="Andreopoulos W."/>
            <person name="Labutti K."/>
            <person name="Pangilinan J."/>
            <person name="Floch G.L."/>
            <person name="Makela M.R."/>
            <person name="Henrissat B."/>
            <person name="Grigoriev I.V."/>
            <person name="Crouch J.A."/>
            <person name="De Vries R.P."/>
            <person name="Sukno S.A."/>
            <person name="Thon M.R."/>
        </authorList>
    </citation>
    <scope>NUCLEOTIDE SEQUENCE</scope>
    <source>
        <strain evidence="1">MAFF235873</strain>
    </source>
</reference>
<evidence type="ECO:0000313" key="2">
    <source>
        <dbReference type="Proteomes" id="UP001232148"/>
    </source>
</evidence>
<evidence type="ECO:0000313" key="1">
    <source>
        <dbReference type="EMBL" id="KAK2032176.1"/>
    </source>
</evidence>